<evidence type="ECO:0000256" key="2">
    <source>
        <dbReference type="ARBA" id="ARBA00004115"/>
    </source>
</evidence>
<comment type="pathway">
    <text evidence="3 10">Protein modification; protein glycosylation.</text>
</comment>
<comment type="similarity">
    <text evidence="4 10">Belongs to the OST1 family.</text>
</comment>
<evidence type="ECO:0000256" key="1">
    <source>
        <dbReference type="ARBA" id="ARBA00002791"/>
    </source>
</evidence>
<dbReference type="UniPathway" id="UPA00378"/>
<proteinExistence type="inferred from homology"/>
<keyword evidence="6 10" id="KW-0732">Signal</keyword>
<evidence type="ECO:0000256" key="8">
    <source>
        <dbReference type="ARBA" id="ARBA00022989"/>
    </source>
</evidence>
<dbReference type="Proteomes" id="UP000654370">
    <property type="component" value="Unassembled WGS sequence"/>
</dbReference>
<evidence type="ECO:0000256" key="6">
    <source>
        <dbReference type="ARBA" id="ARBA00022729"/>
    </source>
</evidence>
<dbReference type="AlphaFoldDB" id="A0A8H7UFJ1"/>
<feature type="chain" id="PRO_5034842375" description="Dolichyl-diphosphooligosaccharide--protein glycosyltransferase subunit 1" evidence="10">
    <location>
        <begin position="26"/>
        <end position="487"/>
    </location>
</feature>
<evidence type="ECO:0000256" key="7">
    <source>
        <dbReference type="ARBA" id="ARBA00022824"/>
    </source>
</evidence>
<accession>A0A8H7UFJ1</accession>
<sequence length="487" mass="55549">MYKKNPFCILAVLLVVCFASTFVVAEQLKKDISKTIVDLPIHFKNSKIVRTVDLRNTIAREEIGIRAENIHQQPVDEYYLPFPETYDEKVAIITAALKQGSKEQLLVEKFGFDSERHIQLYKITFPQPIQPGESVPFSIKLVTTHTLTPNPPVIPQVARQHVEYNNNMFMYNLYGADESKTTVVLPQNANVITFTETTENFSRNGNKLVYGPFTAIHPLIYTAFHVHYEQSKPLLAVKNLVRDVQVSQLGGNLAVEERYPLRHEGARLEKEFSRVSYQQSIGVHAHTNVLKSLTFHLPSSARDVYYRDDIGNVSTSNLHYEPSGAVLEIRPRYPLFGGWNYTWFHGYNADLSEFLRYNKNSGQYVLNIKFVENAKTMTFDHVKLNIVLPEGASNVEVHAPFEFDGVTHSTHYTNLDTTGRYQLTLDKSNVVSEHEQFIQITYNYSSISHLQKPLVASAAFFLVFALSIFVSKLKFTIGTTKVIKKME</sequence>
<evidence type="ECO:0000256" key="5">
    <source>
        <dbReference type="ARBA" id="ARBA00022692"/>
    </source>
</evidence>
<dbReference type="GO" id="GO:0018279">
    <property type="term" value="P:protein N-linked glycosylation via asparagine"/>
    <property type="evidence" value="ECO:0007669"/>
    <property type="project" value="TreeGrafter"/>
</dbReference>
<keyword evidence="5 10" id="KW-0812">Transmembrane</keyword>
<evidence type="ECO:0000313" key="12">
    <source>
        <dbReference type="Proteomes" id="UP000654370"/>
    </source>
</evidence>
<comment type="caution">
    <text evidence="11">The sequence shown here is derived from an EMBL/GenBank/DDBJ whole genome shotgun (WGS) entry which is preliminary data.</text>
</comment>
<dbReference type="InterPro" id="IPR007676">
    <property type="entry name" value="Ribophorin_I"/>
</dbReference>
<dbReference type="EMBL" id="JAEPQZ010000005">
    <property type="protein sequence ID" value="KAG2181145.1"/>
    <property type="molecule type" value="Genomic_DNA"/>
</dbReference>
<organism evidence="11 12">
    <name type="scientific">Mortierella isabellina</name>
    <name type="common">Filamentous fungus</name>
    <name type="synonym">Umbelopsis isabellina</name>
    <dbReference type="NCBI Taxonomy" id="91625"/>
    <lineage>
        <taxon>Eukaryota</taxon>
        <taxon>Fungi</taxon>
        <taxon>Fungi incertae sedis</taxon>
        <taxon>Mucoromycota</taxon>
        <taxon>Mucoromycotina</taxon>
        <taxon>Umbelopsidomycetes</taxon>
        <taxon>Umbelopsidales</taxon>
        <taxon>Umbelopsidaceae</taxon>
        <taxon>Umbelopsis</taxon>
    </lineage>
</organism>
<keyword evidence="9 10" id="KW-0472">Membrane</keyword>
<evidence type="ECO:0000256" key="4">
    <source>
        <dbReference type="ARBA" id="ARBA00008905"/>
    </source>
</evidence>
<comment type="subcellular location">
    <subcellularLocation>
        <location evidence="2 10">Endoplasmic reticulum membrane</location>
        <topology evidence="2 10">Single-pass type I membrane protein</topology>
    </subcellularLocation>
</comment>
<keyword evidence="7 10" id="KW-0256">Endoplasmic reticulum</keyword>
<keyword evidence="12" id="KW-1185">Reference proteome</keyword>
<reference evidence="11" key="1">
    <citation type="submission" date="2020-12" db="EMBL/GenBank/DDBJ databases">
        <title>Metabolic potential, ecology and presence of endohyphal bacteria is reflected in genomic diversity of Mucoromycotina.</title>
        <authorList>
            <person name="Muszewska A."/>
            <person name="Okrasinska A."/>
            <person name="Steczkiewicz K."/>
            <person name="Drgas O."/>
            <person name="Orlowska M."/>
            <person name="Perlinska-Lenart U."/>
            <person name="Aleksandrzak-Piekarczyk T."/>
            <person name="Szatraj K."/>
            <person name="Zielenkiewicz U."/>
            <person name="Pilsyk S."/>
            <person name="Malc E."/>
            <person name="Mieczkowski P."/>
            <person name="Kruszewska J.S."/>
            <person name="Biernat P."/>
            <person name="Pawlowska J."/>
        </authorList>
    </citation>
    <scope>NUCLEOTIDE SEQUENCE</scope>
    <source>
        <strain evidence="11">WA0000067209</strain>
    </source>
</reference>
<dbReference type="PANTHER" id="PTHR21049">
    <property type="entry name" value="RIBOPHORIN I"/>
    <property type="match status" value="1"/>
</dbReference>
<name>A0A8H7UFJ1_MORIS</name>
<dbReference type="PANTHER" id="PTHR21049:SF0">
    <property type="entry name" value="DOLICHYL-DIPHOSPHOOLIGOSACCHARIDE--PROTEIN GLYCOSYLTRANSFERASE SUBUNIT 1"/>
    <property type="match status" value="1"/>
</dbReference>
<dbReference type="GO" id="GO:0008250">
    <property type="term" value="C:oligosaccharyltransferase complex"/>
    <property type="evidence" value="ECO:0007669"/>
    <property type="project" value="UniProtKB-UniRule"/>
</dbReference>
<dbReference type="OrthoDB" id="310030at2759"/>
<comment type="function">
    <text evidence="1 10">Subunit of the oligosaccharyl transferase (OST) complex that catalyzes the initial transfer of a defined glycan (Glc(3)Man(9)GlcNAc(2) in eukaryotes) from the lipid carrier dolichol-pyrophosphate to an asparagine residue within an Asn-X-Ser/Thr consensus motif in nascent polypeptide chains, the first step in protein N-glycosylation. N-glycosylation occurs cotranslationally and the complex associates with the Sec61 complex at the channel-forming translocon complex that mediates protein translocation across the endoplasmic reticulum (ER). All subunits are required for a maximal enzyme activity.</text>
</comment>
<dbReference type="Pfam" id="PF04597">
    <property type="entry name" value="Ribophorin_I"/>
    <property type="match status" value="1"/>
</dbReference>
<feature type="transmembrane region" description="Helical" evidence="10">
    <location>
        <begin position="454"/>
        <end position="475"/>
    </location>
</feature>
<evidence type="ECO:0000313" key="11">
    <source>
        <dbReference type="EMBL" id="KAG2181145.1"/>
    </source>
</evidence>
<evidence type="ECO:0000256" key="3">
    <source>
        <dbReference type="ARBA" id="ARBA00004922"/>
    </source>
</evidence>
<feature type="signal peptide" evidence="10">
    <location>
        <begin position="1"/>
        <end position="25"/>
    </location>
</feature>
<comment type="subunit">
    <text evidence="10">Component of the oligosaccharyltransferase (OST) complex.</text>
</comment>
<keyword evidence="8 10" id="KW-1133">Transmembrane helix</keyword>
<protein>
    <recommendedName>
        <fullName evidence="10">Dolichyl-diphosphooligosaccharide--protein glycosyltransferase subunit 1</fullName>
    </recommendedName>
</protein>
<evidence type="ECO:0000256" key="9">
    <source>
        <dbReference type="ARBA" id="ARBA00023136"/>
    </source>
</evidence>
<gene>
    <name evidence="11" type="ORF">INT43_008727</name>
</gene>
<evidence type="ECO:0000256" key="10">
    <source>
        <dbReference type="RuleBase" id="RU361143"/>
    </source>
</evidence>